<sequence length="111" mass="12589">MLSVRFLTEERFVITRDRILCGYLMEPPPTGTLDCPMLTQRRRGSNLYPYCPFYNPIECSLSNLTCQVCSNTMPGRSRASVLGPSNMRSLLALFLIALRSHRSLHLTPGCY</sequence>
<dbReference type="AlphaFoldDB" id="W2Q4X5"/>
<dbReference type="EMBL" id="KI669589">
    <property type="protein sequence ID" value="ETN08192.1"/>
    <property type="molecule type" value="Genomic_DNA"/>
</dbReference>
<reference evidence="1 2" key="2">
    <citation type="submission" date="2013-11" db="EMBL/GenBank/DDBJ databases">
        <title>The Genome Sequence of Phytophthora parasitica INRA-310.</title>
        <authorList>
            <consortium name="The Broad Institute Genomics Platform"/>
            <person name="Russ C."/>
            <person name="Tyler B."/>
            <person name="Panabieres F."/>
            <person name="Shan W."/>
            <person name="Tripathy S."/>
            <person name="Grunwald N."/>
            <person name="Machado M."/>
            <person name="Johnson C.S."/>
            <person name="Arredondo F."/>
            <person name="Hong C."/>
            <person name="Coffey M."/>
            <person name="Young S.K."/>
            <person name="Zeng Q."/>
            <person name="Gargeya S."/>
            <person name="Fitzgerald M."/>
            <person name="Abouelleil A."/>
            <person name="Alvarado L."/>
            <person name="Chapman S.B."/>
            <person name="Gainer-Dewar J."/>
            <person name="Goldberg J."/>
            <person name="Griggs A."/>
            <person name="Gujja S."/>
            <person name="Hansen M."/>
            <person name="Howarth C."/>
            <person name="Imamovic A."/>
            <person name="Ireland A."/>
            <person name="Larimer J."/>
            <person name="McCowan C."/>
            <person name="Murphy C."/>
            <person name="Pearson M."/>
            <person name="Poon T.W."/>
            <person name="Priest M."/>
            <person name="Roberts A."/>
            <person name="Saif S."/>
            <person name="Shea T."/>
            <person name="Sykes S."/>
            <person name="Wortman J."/>
            <person name="Nusbaum C."/>
            <person name="Birren B."/>
        </authorList>
    </citation>
    <scope>NUCLEOTIDE SEQUENCE [LARGE SCALE GENOMIC DNA]</scope>
    <source>
        <strain evidence="1 2">INRA-310</strain>
    </source>
</reference>
<dbReference type="Proteomes" id="UP000018817">
    <property type="component" value="Unassembled WGS sequence"/>
</dbReference>
<accession>W2Q4X5</accession>
<protein>
    <submittedName>
        <fullName evidence="1">Uncharacterized protein</fullName>
    </submittedName>
</protein>
<evidence type="ECO:0000313" key="2">
    <source>
        <dbReference type="Proteomes" id="UP000018817"/>
    </source>
</evidence>
<reference evidence="2" key="1">
    <citation type="submission" date="2011-12" db="EMBL/GenBank/DDBJ databases">
        <authorList>
            <consortium name="The Broad Institute Genome Sequencing Platform"/>
            <person name="Russ C."/>
            <person name="Tyler B."/>
            <person name="Panabieres F."/>
            <person name="Shan W."/>
            <person name="Tripathy S."/>
            <person name="Grunwald N."/>
            <person name="Machado M."/>
            <person name="Young S.K."/>
            <person name="Zeng Q."/>
            <person name="Gargeya S."/>
            <person name="Fitzgerald M."/>
            <person name="Haas B."/>
            <person name="Abouelleil A."/>
            <person name="Alvarado L."/>
            <person name="Arachchi H.M."/>
            <person name="Berlin A."/>
            <person name="Chapman S.B."/>
            <person name="Gearin G."/>
            <person name="Goldberg J."/>
            <person name="Griggs A."/>
            <person name="Gujja S."/>
            <person name="Hansen M."/>
            <person name="Heiman D."/>
            <person name="Howarth C."/>
            <person name="Larimer J."/>
            <person name="Lui A."/>
            <person name="MacDonald P.J.P."/>
            <person name="McCowen C."/>
            <person name="Montmayeur A."/>
            <person name="Murphy C."/>
            <person name="Neiman D."/>
            <person name="Pearson M."/>
            <person name="Priest M."/>
            <person name="Roberts A."/>
            <person name="Saif S."/>
            <person name="Shea T."/>
            <person name="Sisk P."/>
            <person name="Stolte C."/>
            <person name="Sykes S."/>
            <person name="Wortman J."/>
            <person name="Nusbaum C."/>
            <person name="Birren B."/>
        </authorList>
    </citation>
    <scope>NUCLEOTIDE SEQUENCE [LARGE SCALE GENOMIC DNA]</scope>
    <source>
        <strain evidence="2">INRA-310</strain>
    </source>
</reference>
<name>W2Q4X5_PHYN3</name>
<dbReference type="RefSeq" id="XP_008906480.1">
    <property type="nucleotide sequence ID" value="XM_008908232.1"/>
</dbReference>
<organism evidence="1 2">
    <name type="scientific">Phytophthora nicotianae (strain INRA-310)</name>
    <name type="common">Phytophthora parasitica</name>
    <dbReference type="NCBI Taxonomy" id="761204"/>
    <lineage>
        <taxon>Eukaryota</taxon>
        <taxon>Sar</taxon>
        <taxon>Stramenopiles</taxon>
        <taxon>Oomycota</taxon>
        <taxon>Peronosporomycetes</taxon>
        <taxon>Peronosporales</taxon>
        <taxon>Peronosporaceae</taxon>
        <taxon>Phytophthora</taxon>
    </lineage>
</organism>
<gene>
    <name evidence="1" type="ORF">PPTG_23074</name>
</gene>
<evidence type="ECO:0000313" key="1">
    <source>
        <dbReference type="EMBL" id="ETN08192.1"/>
    </source>
</evidence>
<dbReference type="GeneID" id="20191673"/>
<dbReference type="VEuPathDB" id="FungiDB:PPTG_23074"/>
<proteinExistence type="predicted"/>